<dbReference type="EMBL" id="BJYZ01000041">
    <property type="protein sequence ID" value="GEO42438.1"/>
    <property type="molecule type" value="Genomic_DNA"/>
</dbReference>
<evidence type="ECO:0000256" key="2">
    <source>
        <dbReference type="SAM" id="SignalP"/>
    </source>
</evidence>
<comment type="caution">
    <text evidence="3">The sequence shown here is derived from an EMBL/GenBank/DDBJ whole genome shotgun (WGS) entry which is preliminary data.</text>
</comment>
<evidence type="ECO:0000256" key="1">
    <source>
        <dbReference type="SAM" id="MobiDB-lite"/>
    </source>
</evidence>
<feature type="compositionally biased region" description="Pro residues" evidence="1">
    <location>
        <begin position="196"/>
        <end position="210"/>
    </location>
</feature>
<keyword evidence="2" id="KW-0732">Signal</keyword>
<dbReference type="Proteomes" id="UP000321523">
    <property type="component" value="Unassembled WGS sequence"/>
</dbReference>
<keyword evidence="4" id="KW-1185">Reference proteome</keyword>
<feature type="region of interest" description="Disordered" evidence="1">
    <location>
        <begin position="188"/>
        <end position="226"/>
    </location>
</feature>
<proteinExistence type="predicted"/>
<sequence length="435" mass="45144">MKHWMIWTAGLSVAFGIAAAPVAAADKVASRPAVSKPANPTEDWSITAVNKDSGGFDYCAAGTRFDNGHALLIARNKAGEVIVLVGLASDKLKTKSVLPTRLTIDGKETRQSSGLVTRPSAMAITMGKDQGFFESLRRGSTLAVDNPELKITVNLRGSGRALADLTTCVDSDGGSVAKVQPAAAPPILPLATPAPASAPTPAQTPAPTPAPMMSATPEPAADPVPPAAEIEILPDPSLAPMQLAALPRTAAPLPAESAATPAPVPAPSAAPAVNPIIGPALPDALVSLLSAAGMAGIVPVSMERVAPDQRPATFAWKYGPVFGGIREISIIDNRSLVELTDSYVDVLRNSCSGKFSSSLGPVENLREITLRTGEAACATPDRTTEFRHLYYINKARIFTTFIHESDSTGKAMAVTARDQLAAVIRQLATAGTVTR</sequence>
<dbReference type="AlphaFoldDB" id="A0A512E127"/>
<evidence type="ECO:0000313" key="3">
    <source>
        <dbReference type="EMBL" id="GEO42438.1"/>
    </source>
</evidence>
<organism evidence="3 4">
    <name type="scientific">Skermanella aerolata</name>
    <dbReference type="NCBI Taxonomy" id="393310"/>
    <lineage>
        <taxon>Bacteria</taxon>
        <taxon>Pseudomonadati</taxon>
        <taxon>Pseudomonadota</taxon>
        <taxon>Alphaproteobacteria</taxon>
        <taxon>Rhodospirillales</taxon>
        <taxon>Azospirillaceae</taxon>
        <taxon>Skermanella</taxon>
    </lineage>
</organism>
<protein>
    <submittedName>
        <fullName evidence="3">Uncharacterized protein</fullName>
    </submittedName>
</protein>
<name>A0A512E127_9PROT</name>
<feature type="chain" id="PRO_5022117865" evidence="2">
    <location>
        <begin position="25"/>
        <end position="435"/>
    </location>
</feature>
<evidence type="ECO:0000313" key="4">
    <source>
        <dbReference type="Proteomes" id="UP000321523"/>
    </source>
</evidence>
<reference evidence="3 4" key="1">
    <citation type="submission" date="2019-07" db="EMBL/GenBank/DDBJ databases">
        <title>Whole genome shotgun sequence of Skermanella aerolata NBRC 106429.</title>
        <authorList>
            <person name="Hosoyama A."/>
            <person name="Uohara A."/>
            <person name="Ohji S."/>
            <person name="Ichikawa N."/>
        </authorList>
    </citation>
    <scope>NUCLEOTIDE SEQUENCE [LARGE SCALE GENOMIC DNA]</scope>
    <source>
        <strain evidence="3 4">NBRC 106429</strain>
    </source>
</reference>
<gene>
    <name evidence="3" type="ORF">SAE02_65860</name>
</gene>
<feature type="signal peptide" evidence="2">
    <location>
        <begin position="1"/>
        <end position="24"/>
    </location>
</feature>
<accession>A0A512E127</accession>